<feature type="region of interest" description="Disordered" evidence="1">
    <location>
        <begin position="1"/>
        <end position="28"/>
    </location>
</feature>
<feature type="compositionally biased region" description="Polar residues" evidence="1">
    <location>
        <begin position="1"/>
        <end position="23"/>
    </location>
</feature>
<keyword evidence="3" id="KW-1185">Reference proteome</keyword>
<comment type="caution">
    <text evidence="2">The sequence shown here is derived from an EMBL/GenBank/DDBJ whole genome shotgun (WGS) entry which is preliminary data.</text>
</comment>
<reference evidence="2 3" key="1">
    <citation type="submission" date="2013-03" db="EMBL/GenBank/DDBJ databases">
        <title>Assembly of a new bacterial strain Brevibacillus borstelensis AK1.</title>
        <authorList>
            <person name="Rajan I."/>
            <person name="PoliReddy D."/>
            <person name="Sugumar T."/>
            <person name="Rathinam K."/>
            <person name="Alqarawi S."/>
            <person name="Khalil A.B."/>
            <person name="Sivakumar N."/>
        </authorList>
    </citation>
    <scope>NUCLEOTIDE SEQUENCE [LARGE SCALE GENOMIC DNA]</scope>
    <source>
        <strain evidence="2 3">AK1</strain>
    </source>
</reference>
<proteinExistence type="predicted"/>
<accession>M8DMC2</accession>
<protein>
    <submittedName>
        <fullName evidence="2">Uncharacterized protein</fullName>
    </submittedName>
</protein>
<feature type="compositionally biased region" description="Basic residues" evidence="1">
    <location>
        <begin position="49"/>
        <end position="59"/>
    </location>
</feature>
<name>M8DMC2_9BACL</name>
<evidence type="ECO:0000313" key="3">
    <source>
        <dbReference type="Proteomes" id="UP000012081"/>
    </source>
</evidence>
<gene>
    <name evidence="2" type="ORF">I532_03245</name>
</gene>
<dbReference type="Proteomes" id="UP000012081">
    <property type="component" value="Unassembled WGS sequence"/>
</dbReference>
<evidence type="ECO:0000256" key="1">
    <source>
        <dbReference type="SAM" id="MobiDB-lite"/>
    </source>
</evidence>
<dbReference type="STRING" id="1300222.I532_03245"/>
<dbReference type="AlphaFoldDB" id="M8DMC2"/>
<evidence type="ECO:0000313" key="2">
    <source>
        <dbReference type="EMBL" id="EMT54587.1"/>
    </source>
</evidence>
<sequence>MEYFQTGDTTNTIRTNSGRQENLTAKAGQRRKEDQFLCSRYIRKISAAYRRKNRPRQSGHKSGAVMYKRNGKAPSPINRMLLNLGLTRERIAPASSINQPISKKDFIGRLPSLQLKSLI</sequence>
<dbReference type="EMBL" id="APBN01000001">
    <property type="protein sequence ID" value="EMT54587.1"/>
    <property type="molecule type" value="Genomic_DNA"/>
</dbReference>
<organism evidence="2 3">
    <name type="scientific">Brevibacillus borstelensis AK1</name>
    <dbReference type="NCBI Taxonomy" id="1300222"/>
    <lineage>
        <taxon>Bacteria</taxon>
        <taxon>Bacillati</taxon>
        <taxon>Bacillota</taxon>
        <taxon>Bacilli</taxon>
        <taxon>Bacillales</taxon>
        <taxon>Paenibacillaceae</taxon>
        <taxon>Brevibacillus</taxon>
    </lineage>
</organism>
<feature type="region of interest" description="Disordered" evidence="1">
    <location>
        <begin position="49"/>
        <end position="72"/>
    </location>
</feature>